<comment type="catalytic activity">
    <reaction evidence="3">
        <text>L-arginine + H2O = L-citrulline + NH4(+)</text>
        <dbReference type="Rhea" id="RHEA:19597"/>
        <dbReference type="ChEBI" id="CHEBI:15377"/>
        <dbReference type="ChEBI" id="CHEBI:28938"/>
        <dbReference type="ChEBI" id="CHEBI:32682"/>
        <dbReference type="ChEBI" id="CHEBI:57743"/>
        <dbReference type="EC" id="3.5.3.6"/>
    </reaction>
</comment>
<comment type="pathway">
    <text evidence="3">Amino-acid degradation; L-arginine degradation via ADI pathway; carbamoyl phosphate from L-arginine: step 1/2.</text>
</comment>
<evidence type="ECO:0000313" key="6">
    <source>
        <dbReference type="Proteomes" id="UP000234545"/>
    </source>
</evidence>
<dbReference type="PRINTS" id="PR01466">
    <property type="entry name" value="ARGDEIMINASE"/>
</dbReference>
<dbReference type="GO" id="GO:0016990">
    <property type="term" value="F:arginine deiminase activity"/>
    <property type="evidence" value="ECO:0007669"/>
    <property type="project" value="UniProtKB-UniRule"/>
</dbReference>
<comment type="similarity">
    <text evidence="1 3">Belongs to the arginine deiminase family.</text>
</comment>
<comment type="caution">
    <text evidence="5">The sequence shown here is derived from an EMBL/GenBank/DDBJ whole genome shotgun (WGS) entry which is preliminary data.</text>
</comment>
<dbReference type="EMBL" id="PKKJ01000001">
    <property type="protein sequence ID" value="PKY67083.1"/>
    <property type="molecule type" value="Genomic_DNA"/>
</dbReference>
<protein>
    <recommendedName>
        <fullName evidence="3">Arginine deiminase</fullName>
        <shortName evidence="3">ADI</shortName>
        <ecNumber evidence="3">3.5.3.6</ecNumber>
    </recommendedName>
    <alternativeName>
        <fullName evidence="3">Arginine dihydrolase</fullName>
        <shortName evidence="3">AD</shortName>
    </alternativeName>
</protein>
<dbReference type="InterPro" id="IPR003876">
    <property type="entry name" value="Arg_deiminase"/>
</dbReference>
<dbReference type="NCBIfam" id="NF002381">
    <property type="entry name" value="PRK01388.1"/>
    <property type="match status" value="1"/>
</dbReference>
<keyword evidence="3" id="KW-0963">Cytoplasm</keyword>
<dbReference type="Gene3D" id="3.75.10.10">
    <property type="entry name" value="L-arginine/glycine Amidinotransferase, Chain A"/>
    <property type="match status" value="1"/>
</dbReference>
<dbReference type="PANTHER" id="PTHR47271:SF2">
    <property type="entry name" value="ARGININE DEIMINASE"/>
    <property type="match status" value="1"/>
</dbReference>
<comment type="subcellular location">
    <subcellularLocation>
        <location evidence="3">Cytoplasm</location>
    </subcellularLocation>
</comment>
<keyword evidence="3" id="KW-0056">Arginine metabolism</keyword>
<feature type="active site" description="Amidino-cysteine intermediate" evidence="3 4">
    <location>
        <position position="408"/>
    </location>
</feature>
<dbReference type="Pfam" id="PF02274">
    <property type="entry name" value="ADI"/>
    <property type="match status" value="1"/>
</dbReference>
<dbReference type="Gene3D" id="1.10.3930.10">
    <property type="entry name" value="Arginine deiminase"/>
    <property type="match status" value="1"/>
</dbReference>
<dbReference type="PIRSF" id="PIRSF006356">
    <property type="entry name" value="Arg_deiminase"/>
    <property type="match status" value="1"/>
</dbReference>
<dbReference type="EC" id="3.5.3.6" evidence="3"/>
<dbReference type="GO" id="GO:0019546">
    <property type="term" value="P:L-arginine deiminase pathway"/>
    <property type="evidence" value="ECO:0007669"/>
    <property type="project" value="TreeGrafter"/>
</dbReference>
<evidence type="ECO:0000256" key="3">
    <source>
        <dbReference type="HAMAP-Rule" id="MF_00242"/>
    </source>
</evidence>
<evidence type="ECO:0000256" key="2">
    <source>
        <dbReference type="ARBA" id="ARBA00022801"/>
    </source>
</evidence>
<dbReference type="Proteomes" id="UP000234545">
    <property type="component" value="Unassembled WGS sequence"/>
</dbReference>
<keyword evidence="2 3" id="KW-0378">Hydrolase</keyword>
<accession>A0A2I1I7L3</accession>
<reference evidence="5 6" key="1">
    <citation type="submission" date="2017-12" db="EMBL/GenBank/DDBJ databases">
        <title>Phylogenetic diversity of female urinary microbiome.</title>
        <authorList>
            <person name="Thomas-White K."/>
            <person name="Wolfe A.J."/>
        </authorList>
    </citation>
    <scope>NUCLEOTIDE SEQUENCE [LARGE SCALE GENOMIC DNA]</scope>
    <source>
        <strain evidence="5 6">UMB0250</strain>
    </source>
</reference>
<name>A0A2I1I7L3_9ACTO</name>
<dbReference type="AlphaFoldDB" id="A0A2I1I7L3"/>
<sequence>MPHMLELKILSSLNPSVTSEVGALKTVLVHRPGNEMSRITPTNMEELLFDDVIWLERAQEEHDVMTSKMRHRGIEVLDFSTLLTEALEVPGGRDEALELVFTDKTVGPAALDSLRAFAAGLDSSRLAEILVAGMTKRELLEQIDEPKSAWISGMDLDDFILAPLPNHLFTRDTSSWIGGGVAVLSMRKAARRRETINQEIVYRLHPRFADLNIPFWKHGTLDGQATIEGGDIINAGNGTLIIGASERTTAQGIERLARRLFAGEVASTVIVLQIEKKRAQMHLDTIFTMLDEATFTAYAGLGKVRTQVIRPGVAGELDITVHEADEMYDVIAAGLGFDSIRVLTVPTDSLTAEREQWNDGSNLLALEPGVVMSYERNTVSNDYFSDQGFEVITIPGNELGRGRGGAHCMTCPIVRDTLPARV</sequence>
<gene>
    <name evidence="3" type="primary">arcA</name>
    <name evidence="5" type="ORF">CYJ25_02295</name>
</gene>
<evidence type="ECO:0000313" key="5">
    <source>
        <dbReference type="EMBL" id="PKY67083.1"/>
    </source>
</evidence>
<proteinExistence type="inferred from homology"/>
<organism evidence="5 6">
    <name type="scientific">Schaalia turicensis</name>
    <dbReference type="NCBI Taxonomy" id="131111"/>
    <lineage>
        <taxon>Bacteria</taxon>
        <taxon>Bacillati</taxon>
        <taxon>Actinomycetota</taxon>
        <taxon>Actinomycetes</taxon>
        <taxon>Actinomycetales</taxon>
        <taxon>Actinomycetaceae</taxon>
        <taxon>Schaalia</taxon>
    </lineage>
</organism>
<dbReference type="OrthoDB" id="9807502at2"/>
<dbReference type="GO" id="GO:0005737">
    <property type="term" value="C:cytoplasm"/>
    <property type="evidence" value="ECO:0007669"/>
    <property type="project" value="UniProtKB-SubCell"/>
</dbReference>
<dbReference type="UniPathway" id="UPA00254">
    <property type="reaction ID" value="UER00364"/>
</dbReference>
<evidence type="ECO:0000256" key="4">
    <source>
        <dbReference type="PIRSR" id="PIRSR006356-1"/>
    </source>
</evidence>
<dbReference type="PANTHER" id="PTHR47271">
    <property type="entry name" value="ARGININE DEIMINASE"/>
    <property type="match status" value="1"/>
</dbReference>
<evidence type="ECO:0000256" key="1">
    <source>
        <dbReference type="ARBA" id="ARBA00010206"/>
    </source>
</evidence>
<dbReference type="SUPFAM" id="SSF55909">
    <property type="entry name" value="Pentein"/>
    <property type="match status" value="1"/>
</dbReference>
<dbReference type="HAMAP" id="MF_00242">
    <property type="entry name" value="Arg_deiminase"/>
    <property type="match status" value="1"/>
</dbReference>